<evidence type="ECO:0000313" key="2">
    <source>
        <dbReference type="EMBL" id="RDX40005.1"/>
    </source>
</evidence>
<dbReference type="EMBL" id="KZ857600">
    <property type="protein sequence ID" value="RDX40005.1"/>
    <property type="molecule type" value="Genomic_DNA"/>
</dbReference>
<accession>A0A371CI96</accession>
<name>A0A371CI96_9APHY</name>
<feature type="compositionally biased region" description="Basic and acidic residues" evidence="1">
    <location>
        <begin position="34"/>
        <end position="54"/>
    </location>
</feature>
<feature type="compositionally biased region" description="Polar residues" evidence="1">
    <location>
        <begin position="59"/>
        <end position="68"/>
    </location>
</feature>
<reference evidence="2 3" key="1">
    <citation type="journal article" date="2018" name="Biotechnol. Biofuels">
        <title>Integrative visual omics of the white-rot fungus Polyporus brumalis exposes the biotechnological potential of its oxidative enzymes for delignifying raw plant biomass.</title>
        <authorList>
            <person name="Miyauchi S."/>
            <person name="Rancon A."/>
            <person name="Drula E."/>
            <person name="Hage H."/>
            <person name="Chaduli D."/>
            <person name="Favel A."/>
            <person name="Grisel S."/>
            <person name="Henrissat B."/>
            <person name="Herpoel-Gimbert I."/>
            <person name="Ruiz-Duenas F.J."/>
            <person name="Chevret D."/>
            <person name="Hainaut M."/>
            <person name="Lin J."/>
            <person name="Wang M."/>
            <person name="Pangilinan J."/>
            <person name="Lipzen A."/>
            <person name="Lesage-Meessen L."/>
            <person name="Navarro D."/>
            <person name="Riley R."/>
            <person name="Grigoriev I.V."/>
            <person name="Zhou S."/>
            <person name="Raouche S."/>
            <person name="Rosso M.N."/>
        </authorList>
    </citation>
    <scope>NUCLEOTIDE SEQUENCE [LARGE SCALE GENOMIC DNA]</scope>
    <source>
        <strain evidence="2 3">BRFM 1820</strain>
    </source>
</reference>
<feature type="region of interest" description="Disordered" evidence="1">
    <location>
        <begin position="122"/>
        <end position="152"/>
    </location>
</feature>
<evidence type="ECO:0000256" key="1">
    <source>
        <dbReference type="SAM" id="MobiDB-lite"/>
    </source>
</evidence>
<feature type="region of interest" description="Disordered" evidence="1">
    <location>
        <begin position="34"/>
        <end position="85"/>
    </location>
</feature>
<keyword evidence="3" id="KW-1185">Reference proteome</keyword>
<evidence type="ECO:0000313" key="3">
    <source>
        <dbReference type="Proteomes" id="UP000256964"/>
    </source>
</evidence>
<gene>
    <name evidence="2" type="ORF">OH76DRAFT_1490647</name>
</gene>
<organism evidence="2 3">
    <name type="scientific">Lentinus brumalis</name>
    <dbReference type="NCBI Taxonomy" id="2498619"/>
    <lineage>
        <taxon>Eukaryota</taxon>
        <taxon>Fungi</taxon>
        <taxon>Dikarya</taxon>
        <taxon>Basidiomycota</taxon>
        <taxon>Agaricomycotina</taxon>
        <taxon>Agaricomycetes</taxon>
        <taxon>Polyporales</taxon>
        <taxon>Polyporaceae</taxon>
        <taxon>Lentinus</taxon>
    </lineage>
</organism>
<protein>
    <submittedName>
        <fullName evidence="2">Uncharacterized protein</fullName>
    </submittedName>
</protein>
<dbReference type="Proteomes" id="UP000256964">
    <property type="component" value="Unassembled WGS sequence"/>
</dbReference>
<dbReference type="AlphaFoldDB" id="A0A371CI96"/>
<proteinExistence type="predicted"/>
<sequence>MDLTPSQEPEIELRVQHDIATVVQEGLEYTDEWRRWEKRTGQPTRTKGDQKEPLDLTGCKSTEPSGAPNNPYPPTQAGVLSDPPNQMGLLHDLDMVLPSISPHVSDLDILNISLARIRAASLSLEQGPPPASTAPAPGSVKRPRMESSGAPV</sequence>